<evidence type="ECO:0000259" key="1">
    <source>
        <dbReference type="Pfam" id="PF01883"/>
    </source>
</evidence>
<dbReference type="InterPro" id="IPR034904">
    <property type="entry name" value="FSCA_dom_sf"/>
</dbReference>
<gene>
    <name evidence="3" type="primary">paaJ</name>
    <name evidence="3" type="ORF">GCM10009681_04070</name>
</gene>
<dbReference type="InterPro" id="IPR002744">
    <property type="entry name" value="MIP18-like"/>
</dbReference>
<accession>A0ABP4VVD3</accession>
<dbReference type="Pfam" id="PF23451">
    <property type="entry name" value="Zn_ribbon_PaaD"/>
    <property type="match status" value="1"/>
</dbReference>
<feature type="domain" description="MIP18 family-like" evidence="1">
    <location>
        <begin position="5"/>
        <end position="67"/>
    </location>
</feature>
<reference evidence="4" key="1">
    <citation type="journal article" date="2019" name="Int. J. Syst. Evol. Microbiol.">
        <title>The Global Catalogue of Microorganisms (GCM) 10K type strain sequencing project: providing services to taxonomists for standard genome sequencing and annotation.</title>
        <authorList>
            <consortium name="The Broad Institute Genomics Platform"/>
            <consortium name="The Broad Institute Genome Sequencing Center for Infectious Disease"/>
            <person name="Wu L."/>
            <person name="Ma J."/>
        </authorList>
    </citation>
    <scope>NUCLEOTIDE SEQUENCE [LARGE SCALE GENOMIC DNA]</scope>
    <source>
        <strain evidence="4">JCM 13249</strain>
    </source>
</reference>
<organism evidence="3 4">
    <name type="scientific">Luedemannella helvata</name>
    <dbReference type="NCBI Taxonomy" id="349315"/>
    <lineage>
        <taxon>Bacteria</taxon>
        <taxon>Bacillati</taxon>
        <taxon>Actinomycetota</taxon>
        <taxon>Actinomycetes</taxon>
        <taxon>Micromonosporales</taxon>
        <taxon>Micromonosporaceae</taxon>
        <taxon>Luedemannella</taxon>
    </lineage>
</organism>
<comment type="caution">
    <text evidence="3">The sequence shown here is derived from an EMBL/GenBank/DDBJ whole genome shotgun (WGS) entry which is preliminary data.</text>
</comment>
<evidence type="ECO:0000313" key="4">
    <source>
        <dbReference type="Proteomes" id="UP001500655"/>
    </source>
</evidence>
<dbReference type="Pfam" id="PF01883">
    <property type="entry name" value="FeS_assembly_P"/>
    <property type="match status" value="1"/>
</dbReference>
<dbReference type="NCBIfam" id="TIGR02159">
    <property type="entry name" value="PA_CoA_Oxy4"/>
    <property type="match status" value="1"/>
</dbReference>
<dbReference type="Gene3D" id="3.30.300.130">
    <property type="entry name" value="Fe-S cluster assembly (FSCA)"/>
    <property type="match status" value="1"/>
</dbReference>
<dbReference type="PANTHER" id="PTHR42831">
    <property type="entry name" value="FE-S PROTEIN MATURATION AUXILIARY FACTOR YITW"/>
    <property type="match status" value="1"/>
</dbReference>
<protein>
    <submittedName>
        <fullName evidence="3">Phenylacetate-CoA oxygenase subunit PaaJ</fullName>
    </submittedName>
</protein>
<proteinExistence type="predicted"/>
<keyword evidence="4" id="KW-1185">Reference proteome</keyword>
<dbReference type="InterPro" id="IPR011883">
    <property type="entry name" value="PaaD-like"/>
</dbReference>
<evidence type="ECO:0000259" key="2">
    <source>
        <dbReference type="Pfam" id="PF23451"/>
    </source>
</evidence>
<sequence>MSTLASVRAAVGTVVDPELPTLTIEDLGILRDVAIVDGRVEVTITPTYLACPALATIADDIRAALAASGHPDALVRTRLSPPWTTGWITSAGHAKLAAAGIAPPPRSLPILNEDAVTCPQCGSTRTSELSRFGATACQALWRCDECREPFTHVKPH</sequence>
<dbReference type="PANTHER" id="PTHR42831:SF3">
    <property type="entry name" value="1,2-PHENYLACETYL-COA EPOXIDASE, SUBUNIT D-RELATED"/>
    <property type="match status" value="1"/>
</dbReference>
<dbReference type="Proteomes" id="UP001500655">
    <property type="component" value="Unassembled WGS sequence"/>
</dbReference>
<dbReference type="SUPFAM" id="SSF117916">
    <property type="entry name" value="Fe-S cluster assembly (FSCA) domain-like"/>
    <property type="match status" value="1"/>
</dbReference>
<dbReference type="EMBL" id="BAAALS010000001">
    <property type="protein sequence ID" value="GAA1736690.1"/>
    <property type="molecule type" value="Genomic_DNA"/>
</dbReference>
<dbReference type="InterPro" id="IPR052339">
    <property type="entry name" value="Fe-S_Maturation_MIP18"/>
</dbReference>
<feature type="domain" description="PaaD zinc beta ribbon" evidence="2">
    <location>
        <begin position="110"/>
        <end position="154"/>
    </location>
</feature>
<name>A0ABP4VVD3_9ACTN</name>
<dbReference type="InterPro" id="IPR056572">
    <property type="entry name" value="Zn_ribbon_PaaD"/>
</dbReference>
<dbReference type="RefSeq" id="WP_344076059.1">
    <property type="nucleotide sequence ID" value="NZ_BAAALS010000001.1"/>
</dbReference>
<evidence type="ECO:0000313" key="3">
    <source>
        <dbReference type="EMBL" id="GAA1736690.1"/>
    </source>
</evidence>